<accession>A0A0F9N3N6</accession>
<protein>
    <recommendedName>
        <fullName evidence="2">DUF5131 family protein</fullName>
    </recommendedName>
</protein>
<name>A0A0F9N3N6_9ZZZZ</name>
<comment type="caution">
    <text evidence="1">The sequence shown here is derived from an EMBL/GenBank/DDBJ whole genome shotgun (WGS) entry which is preliminary data.</text>
</comment>
<dbReference type="InterPro" id="IPR011101">
    <property type="entry name" value="DUF5131"/>
</dbReference>
<reference evidence="1" key="1">
    <citation type="journal article" date="2015" name="Nature">
        <title>Complex archaea that bridge the gap between prokaryotes and eukaryotes.</title>
        <authorList>
            <person name="Spang A."/>
            <person name="Saw J.H."/>
            <person name="Jorgensen S.L."/>
            <person name="Zaremba-Niedzwiedzka K."/>
            <person name="Martijn J."/>
            <person name="Lind A.E."/>
            <person name="van Eijk R."/>
            <person name="Schleper C."/>
            <person name="Guy L."/>
            <person name="Ettema T.J."/>
        </authorList>
    </citation>
    <scope>NUCLEOTIDE SEQUENCE</scope>
</reference>
<proteinExistence type="predicted"/>
<evidence type="ECO:0008006" key="2">
    <source>
        <dbReference type="Google" id="ProtNLM"/>
    </source>
</evidence>
<dbReference type="AlphaFoldDB" id="A0A0F9N3N6"/>
<sequence length="301" mass="34328">MHRSKIEWCQNPDGSLGWVWNPVTGCLNNCSYCYARRLANTRLRGRYLANDTVAISLESPLPNPASSLGSAMNLRKALDDPFYPRFWESRLHDRGLFQDKPRGIFTCDMSDLFGIGVPETWTDRVMDNIKAHRQHRFYLLTKQPQNLPKSPSYFPDNCWVGVSATDTDMAVEGLSVLNDIEAKIKYLSIEPLLSYIPLTNNALQGLQWVIIGACTGTKEELLPLHHKTGLMMMKLNGNRWSLQPQVEWVQEIVEACDKAEIPVLLKDSLKPLMGGYPIPIGNMWAYKFERGNFKLRQEIPQ</sequence>
<evidence type="ECO:0000313" key="1">
    <source>
        <dbReference type="EMBL" id="KKN06362.1"/>
    </source>
</evidence>
<dbReference type="EMBL" id="LAZR01004700">
    <property type="protein sequence ID" value="KKN06362.1"/>
    <property type="molecule type" value="Genomic_DNA"/>
</dbReference>
<gene>
    <name evidence="1" type="ORF">LCGC14_1078040</name>
</gene>
<dbReference type="Pfam" id="PF07505">
    <property type="entry name" value="DUF5131"/>
    <property type="match status" value="1"/>
</dbReference>
<organism evidence="1">
    <name type="scientific">marine sediment metagenome</name>
    <dbReference type="NCBI Taxonomy" id="412755"/>
    <lineage>
        <taxon>unclassified sequences</taxon>
        <taxon>metagenomes</taxon>
        <taxon>ecological metagenomes</taxon>
    </lineage>
</organism>